<reference evidence="2" key="1">
    <citation type="journal article" date="2018" name="Int. J. Syst. Evol. Microbiol.">
        <title>Carboxylicivirga sediminis sp. nov., isolated from coastal sediment.</title>
        <authorList>
            <person name="Wang F.Q."/>
            <person name="Ren L.H."/>
            <person name="Zou R.J."/>
            <person name="Sun Y.Z."/>
            <person name="Liu X.J."/>
            <person name="Jiang F."/>
            <person name="Liu L.J."/>
        </authorList>
    </citation>
    <scope>NUCLEOTIDE SEQUENCE</scope>
    <source>
        <strain evidence="2">JR1</strain>
    </source>
</reference>
<protein>
    <recommendedName>
        <fullName evidence="4">Signal peptidase I</fullName>
    </recommendedName>
</protein>
<keyword evidence="1" id="KW-0812">Transmembrane</keyword>
<comment type="caution">
    <text evidence="2">The sequence shown here is derived from an EMBL/GenBank/DDBJ whole genome shotgun (WGS) entry which is preliminary data.</text>
</comment>
<proteinExistence type="predicted"/>
<evidence type="ECO:0000256" key="1">
    <source>
        <dbReference type="SAM" id="Phobius"/>
    </source>
</evidence>
<reference evidence="2" key="2">
    <citation type="submission" date="2021-04" db="EMBL/GenBank/DDBJ databases">
        <authorList>
            <person name="Zhang T."/>
            <person name="Zhang Y."/>
            <person name="Lu D."/>
            <person name="Zuo D."/>
            <person name="Du Z."/>
        </authorList>
    </citation>
    <scope>NUCLEOTIDE SEQUENCE</scope>
    <source>
        <strain evidence="2">JR1</strain>
    </source>
</reference>
<dbReference type="Pfam" id="PF18936">
    <property type="entry name" value="DUF5684"/>
    <property type="match status" value="1"/>
</dbReference>
<keyword evidence="1" id="KW-0472">Membrane</keyword>
<gene>
    <name evidence="2" type="ORF">KDU71_21620</name>
</gene>
<sequence length="116" mass="12831">MEDVGLFGGIIYMAVIVLLIASMWKIFEKAGKPGWACLIPIYNTIVLLEIVGKPWWWLLLMLIPVVNIILLIWVANLLAKSFGKDVGFTLGLIFLGFIFYPILGFGDAKYQGPAGA</sequence>
<name>A0A941IZW6_9BACT</name>
<feature type="transmembrane region" description="Helical" evidence="1">
    <location>
        <begin position="6"/>
        <end position="27"/>
    </location>
</feature>
<dbReference type="InterPro" id="IPR043739">
    <property type="entry name" value="DUF5684"/>
</dbReference>
<dbReference type="AlphaFoldDB" id="A0A941IZW6"/>
<evidence type="ECO:0008006" key="4">
    <source>
        <dbReference type="Google" id="ProtNLM"/>
    </source>
</evidence>
<feature type="transmembrane region" description="Helical" evidence="1">
    <location>
        <begin position="86"/>
        <end position="103"/>
    </location>
</feature>
<dbReference type="EMBL" id="JAGTAR010000053">
    <property type="protein sequence ID" value="MBR8538185.1"/>
    <property type="molecule type" value="Genomic_DNA"/>
</dbReference>
<keyword evidence="1" id="KW-1133">Transmembrane helix</keyword>
<dbReference type="Proteomes" id="UP000679220">
    <property type="component" value="Unassembled WGS sequence"/>
</dbReference>
<feature type="transmembrane region" description="Helical" evidence="1">
    <location>
        <begin position="34"/>
        <end position="51"/>
    </location>
</feature>
<organism evidence="2 3">
    <name type="scientific">Carboxylicivirga sediminis</name>
    <dbReference type="NCBI Taxonomy" id="2006564"/>
    <lineage>
        <taxon>Bacteria</taxon>
        <taxon>Pseudomonadati</taxon>
        <taxon>Bacteroidota</taxon>
        <taxon>Bacteroidia</taxon>
        <taxon>Marinilabiliales</taxon>
        <taxon>Marinilabiliaceae</taxon>
        <taxon>Carboxylicivirga</taxon>
    </lineage>
</organism>
<evidence type="ECO:0000313" key="3">
    <source>
        <dbReference type="Proteomes" id="UP000679220"/>
    </source>
</evidence>
<keyword evidence="3" id="KW-1185">Reference proteome</keyword>
<feature type="transmembrane region" description="Helical" evidence="1">
    <location>
        <begin position="57"/>
        <end position="79"/>
    </location>
</feature>
<dbReference type="RefSeq" id="WP_212193209.1">
    <property type="nucleotide sequence ID" value="NZ_JAGTAR010000053.1"/>
</dbReference>
<evidence type="ECO:0000313" key="2">
    <source>
        <dbReference type="EMBL" id="MBR8538185.1"/>
    </source>
</evidence>
<accession>A0A941IZW6</accession>